<name>X1GHU7_9ZZZZ</name>
<accession>X1GHU7</accession>
<protein>
    <submittedName>
        <fullName evidence="1">Uncharacterized protein</fullName>
    </submittedName>
</protein>
<organism evidence="1">
    <name type="scientific">marine sediment metagenome</name>
    <dbReference type="NCBI Taxonomy" id="412755"/>
    <lineage>
        <taxon>unclassified sequences</taxon>
        <taxon>metagenomes</taxon>
        <taxon>ecological metagenomes</taxon>
    </lineage>
</organism>
<dbReference type="EMBL" id="BARU01019837">
    <property type="protein sequence ID" value="GAH57451.1"/>
    <property type="molecule type" value="Genomic_DNA"/>
</dbReference>
<sequence length="77" mass="9054">MPEFEFLCDFFVLSPGGKVIFSHCSLLQCDESLIGAYFHAINSIYNICFERDMQKVTMNQYRLHFKKIEPFFFIGIS</sequence>
<comment type="caution">
    <text evidence="1">The sequence shown here is derived from an EMBL/GenBank/DDBJ whole genome shotgun (WGS) entry which is preliminary data.</text>
</comment>
<evidence type="ECO:0000313" key="1">
    <source>
        <dbReference type="EMBL" id="GAH57451.1"/>
    </source>
</evidence>
<reference evidence="1" key="1">
    <citation type="journal article" date="2014" name="Front. Microbiol.">
        <title>High frequency of phylogenetically diverse reductive dehalogenase-homologous genes in deep subseafloor sedimentary metagenomes.</title>
        <authorList>
            <person name="Kawai M."/>
            <person name="Futagami T."/>
            <person name="Toyoda A."/>
            <person name="Takaki Y."/>
            <person name="Nishi S."/>
            <person name="Hori S."/>
            <person name="Arai W."/>
            <person name="Tsubouchi T."/>
            <person name="Morono Y."/>
            <person name="Uchiyama I."/>
            <person name="Ito T."/>
            <person name="Fujiyama A."/>
            <person name="Inagaki F."/>
            <person name="Takami H."/>
        </authorList>
    </citation>
    <scope>NUCLEOTIDE SEQUENCE</scope>
    <source>
        <strain evidence="1">Expedition CK06-06</strain>
    </source>
</reference>
<gene>
    <name evidence="1" type="ORF">S03H2_32643</name>
</gene>
<proteinExistence type="predicted"/>
<dbReference type="AlphaFoldDB" id="X1GHU7"/>
<feature type="non-terminal residue" evidence="1">
    <location>
        <position position="77"/>
    </location>
</feature>